<proteinExistence type="predicted"/>
<dbReference type="EMBL" id="QFZK01000011">
    <property type="protein sequence ID" value="RFO95982.1"/>
    <property type="molecule type" value="Genomic_DNA"/>
</dbReference>
<gene>
    <name evidence="1" type="ORF">DIC66_15870</name>
</gene>
<dbReference type="OrthoDB" id="5292474at2"/>
<dbReference type="RefSeq" id="WP_117179095.1">
    <property type="nucleotide sequence ID" value="NZ_QFZK01000011.1"/>
</dbReference>
<keyword evidence="2" id="KW-1185">Reference proteome</keyword>
<comment type="caution">
    <text evidence="1">The sequence shown here is derived from an EMBL/GenBank/DDBJ whole genome shotgun (WGS) entry which is preliminary data.</text>
</comment>
<organism evidence="1 2">
    <name type="scientific">Rhodoferax lacus</name>
    <dbReference type="NCBI Taxonomy" id="2184758"/>
    <lineage>
        <taxon>Bacteria</taxon>
        <taxon>Pseudomonadati</taxon>
        <taxon>Pseudomonadota</taxon>
        <taxon>Betaproteobacteria</taxon>
        <taxon>Burkholderiales</taxon>
        <taxon>Comamonadaceae</taxon>
        <taxon>Rhodoferax</taxon>
    </lineage>
</organism>
<dbReference type="InterPro" id="IPR021390">
    <property type="entry name" value="DUF3025"/>
</dbReference>
<evidence type="ECO:0000313" key="1">
    <source>
        <dbReference type="EMBL" id="RFO95982.1"/>
    </source>
</evidence>
<accession>A0A3E1RAC2</accession>
<reference evidence="1 2" key="1">
    <citation type="submission" date="2018-05" db="EMBL/GenBank/DDBJ databases">
        <title>Rhodoferax soyangensis sp.nov., isolated from an oligotrophic freshwater lake.</title>
        <authorList>
            <person name="Park M."/>
        </authorList>
    </citation>
    <scope>NUCLEOTIDE SEQUENCE [LARGE SCALE GENOMIC DNA]</scope>
    <source>
        <strain evidence="1 2">IMCC26218</strain>
    </source>
</reference>
<protein>
    <submittedName>
        <fullName evidence="1">DUF3025 domain-containing protein</fullName>
    </submittedName>
</protein>
<dbReference type="Pfam" id="PF11227">
    <property type="entry name" value="DUF3025"/>
    <property type="match status" value="1"/>
</dbReference>
<name>A0A3E1RAC2_9BURK</name>
<sequence length="252" mass="27164">MGERGGCELSQIDWDAPWLSVWRSPGEAVAQQVAAGLSVAQALNATGLAPKRFIPQAELPAGVAYEAHIFAAGCVPTRDGLHDFFNGLAWLHFPQTKLRLNALQAAQIASSGIQPVRGPARDALTVFDENAALLQAPDALWNALVAKDWPAVFVTLRPLWAQSHLILFGHALTEKLVAPRKPITAHVYRVHAPGRGLADIDAWLACELSADVLAAKPFAHLPVLGVPGWWAANESPAFYDDPSVFRALRQSP</sequence>
<dbReference type="AlphaFoldDB" id="A0A3E1RAC2"/>
<dbReference type="Proteomes" id="UP000260665">
    <property type="component" value="Unassembled WGS sequence"/>
</dbReference>
<evidence type="ECO:0000313" key="2">
    <source>
        <dbReference type="Proteomes" id="UP000260665"/>
    </source>
</evidence>